<sequence length="480" mass="52109">MASVIPEMIQGDIFPGLPKKTETFLFFRINGDLNKFKSDLASFLPLITTGAQVLEDRNRIAQHKRNRAGGLLKLSGVNISFSTQGLSKLGLNGSENKINDQVFEDGMLSDAQALGDKGTTVDGKYTPAWDSGFVSQDIDGVVLVTGDCQTTVDEAIYKVKQVFGAGQPNASITEAFLIVGVVRPDAEEGHEHFGFEDGVSLPSIDGLDTAPNKGQVPIPQGVVLCDRTGDNDDNKQAIPRPDWAKDGSFLCFRKLAQLVPEFDAFLENNKIQGVENGKELLGARLVGRWKSGAPVILAPLKDDPQLAKDSARNNDFDFSQDPGQVCPFAAHIRKTNPRTDFISAGLNDTTALTNHLFPRRGIPYGPEVTPEESSTHRTTEDRGLLFVCYQSNLSHGFQFVQKSWANNQGFIFGKNPNPGFDPIIGQNADDTDRNMTGASLNDVAGNLNLGPFEWVVSKGGAYFFSPSIRALRENFAAVAA</sequence>
<keyword evidence="2" id="KW-0575">Peroxidase</keyword>
<keyword evidence="3" id="KW-0349">Heme</keyword>
<dbReference type="InterPro" id="IPR048328">
    <property type="entry name" value="Dyp_perox_C"/>
</dbReference>
<dbReference type="Proteomes" id="UP000799538">
    <property type="component" value="Unassembled WGS sequence"/>
</dbReference>
<evidence type="ECO:0000256" key="3">
    <source>
        <dbReference type="ARBA" id="ARBA00022617"/>
    </source>
</evidence>
<evidence type="ECO:0000259" key="10">
    <source>
        <dbReference type="Pfam" id="PF21105"/>
    </source>
</evidence>
<evidence type="ECO:0000256" key="1">
    <source>
        <dbReference type="ARBA" id="ARBA00001970"/>
    </source>
</evidence>
<feature type="domain" description="DyP dimeric alpha+beta barrel" evidence="10">
    <location>
        <begin position="9"/>
        <end position="184"/>
    </location>
</feature>
<evidence type="ECO:0000256" key="4">
    <source>
        <dbReference type="ARBA" id="ARBA00022723"/>
    </source>
</evidence>
<protein>
    <recommendedName>
        <fullName evidence="13">Dyp-type peroxidase</fullName>
    </recommendedName>
</protein>
<evidence type="ECO:0000256" key="6">
    <source>
        <dbReference type="ARBA" id="ARBA00023002"/>
    </source>
</evidence>
<dbReference type="InterPro" id="IPR049509">
    <property type="entry name" value="DyP_N"/>
</dbReference>
<name>A0A6A6GG33_9PEZI</name>
<dbReference type="GO" id="GO:0004601">
    <property type="term" value="F:peroxidase activity"/>
    <property type="evidence" value="ECO:0007669"/>
    <property type="project" value="UniProtKB-KW"/>
</dbReference>
<dbReference type="OrthoDB" id="3207336at2759"/>
<keyword evidence="12" id="KW-1185">Reference proteome</keyword>
<dbReference type="PROSITE" id="PS51404">
    <property type="entry name" value="DYP_PEROXIDASE"/>
    <property type="match status" value="1"/>
</dbReference>
<dbReference type="PANTHER" id="PTHR30521">
    <property type="entry name" value="DEFERROCHELATASE/PEROXIDASE"/>
    <property type="match status" value="1"/>
</dbReference>
<dbReference type="AlphaFoldDB" id="A0A6A6GG33"/>
<comment type="cofactor">
    <cofactor evidence="1">
        <name>heme b</name>
        <dbReference type="ChEBI" id="CHEBI:60344"/>
    </cofactor>
</comment>
<organism evidence="11 12">
    <name type="scientific">Elsinoe ampelina</name>
    <dbReference type="NCBI Taxonomy" id="302913"/>
    <lineage>
        <taxon>Eukaryota</taxon>
        <taxon>Fungi</taxon>
        <taxon>Dikarya</taxon>
        <taxon>Ascomycota</taxon>
        <taxon>Pezizomycotina</taxon>
        <taxon>Dothideomycetes</taxon>
        <taxon>Dothideomycetidae</taxon>
        <taxon>Myriangiales</taxon>
        <taxon>Elsinoaceae</taxon>
        <taxon>Elsinoe</taxon>
    </lineage>
</organism>
<feature type="domain" description="Dyp-type peroxidase C-terminal" evidence="9">
    <location>
        <begin position="237"/>
        <end position="407"/>
    </location>
</feature>
<comment type="similarity">
    <text evidence="8">Belongs to the DyP-type peroxidase family.</text>
</comment>
<dbReference type="InterPro" id="IPR006314">
    <property type="entry name" value="Dyp_peroxidase"/>
</dbReference>
<dbReference type="SUPFAM" id="SSF54909">
    <property type="entry name" value="Dimeric alpha+beta barrel"/>
    <property type="match status" value="1"/>
</dbReference>
<evidence type="ECO:0000259" key="9">
    <source>
        <dbReference type="Pfam" id="PF20628"/>
    </source>
</evidence>
<dbReference type="Pfam" id="PF20628">
    <property type="entry name" value="Dyp_perox_C"/>
    <property type="match status" value="1"/>
</dbReference>
<dbReference type="InterPro" id="IPR011008">
    <property type="entry name" value="Dimeric_a/b-barrel"/>
</dbReference>
<accession>A0A6A6GG33</accession>
<evidence type="ECO:0000256" key="7">
    <source>
        <dbReference type="ARBA" id="ARBA00023004"/>
    </source>
</evidence>
<evidence type="ECO:0000313" key="12">
    <source>
        <dbReference type="Proteomes" id="UP000799538"/>
    </source>
</evidence>
<dbReference type="NCBIfam" id="TIGR01413">
    <property type="entry name" value="Dyp_perox_fam"/>
    <property type="match status" value="1"/>
</dbReference>
<dbReference type="GO" id="GO:0020037">
    <property type="term" value="F:heme binding"/>
    <property type="evidence" value="ECO:0007669"/>
    <property type="project" value="InterPro"/>
</dbReference>
<keyword evidence="4" id="KW-0479">Metal-binding</keyword>
<keyword evidence="7" id="KW-0408">Iron</keyword>
<keyword evidence="5" id="KW-0732">Signal</keyword>
<dbReference type="GO" id="GO:0046872">
    <property type="term" value="F:metal ion binding"/>
    <property type="evidence" value="ECO:0007669"/>
    <property type="project" value="UniProtKB-KW"/>
</dbReference>
<keyword evidence="6" id="KW-0560">Oxidoreductase</keyword>
<evidence type="ECO:0000256" key="2">
    <source>
        <dbReference type="ARBA" id="ARBA00022559"/>
    </source>
</evidence>
<dbReference type="PANTHER" id="PTHR30521:SF4">
    <property type="entry name" value="DEFERROCHELATASE"/>
    <property type="match status" value="1"/>
</dbReference>
<gene>
    <name evidence="11" type="ORF">BDZ85DRAFT_272782</name>
</gene>
<reference evidence="12" key="1">
    <citation type="journal article" date="2020" name="Stud. Mycol.">
        <title>101 Dothideomycetes genomes: A test case for predicting lifestyles and emergence of pathogens.</title>
        <authorList>
            <person name="Haridas S."/>
            <person name="Albert R."/>
            <person name="Binder M."/>
            <person name="Bloem J."/>
            <person name="LaButti K."/>
            <person name="Salamov A."/>
            <person name="Andreopoulos B."/>
            <person name="Baker S."/>
            <person name="Barry K."/>
            <person name="Bills G."/>
            <person name="Bluhm B."/>
            <person name="Cannon C."/>
            <person name="Castanera R."/>
            <person name="Culley D."/>
            <person name="Daum C."/>
            <person name="Ezra D."/>
            <person name="Gonzalez J."/>
            <person name="Henrissat B."/>
            <person name="Kuo A."/>
            <person name="Liang C."/>
            <person name="Lipzen A."/>
            <person name="Lutzoni F."/>
            <person name="Magnuson J."/>
            <person name="Mondo S."/>
            <person name="Nolan M."/>
            <person name="Ohm R."/>
            <person name="Pangilinan J."/>
            <person name="Park H.-J."/>
            <person name="Ramirez L."/>
            <person name="Alfaro M."/>
            <person name="Sun H."/>
            <person name="Tritt A."/>
            <person name="Yoshinaga Y."/>
            <person name="Zwiers L.-H."/>
            <person name="Turgeon B."/>
            <person name="Goodwin S."/>
            <person name="Spatafora J."/>
            <person name="Crous P."/>
            <person name="Grigoriev I."/>
        </authorList>
    </citation>
    <scope>NUCLEOTIDE SEQUENCE [LARGE SCALE GENOMIC DNA]</scope>
    <source>
        <strain evidence="12">CECT 20119</strain>
    </source>
</reference>
<evidence type="ECO:0000256" key="8">
    <source>
        <dbReference type="ARBA" id="ARBA00025737"/>
    </source>
</evidence>
<evidence type="ECO:0000313" key="11">
    <source>
        <dbReference type="EMBL" id="KAF2224686.1"/>
    </source>
</evidence>
<evidence type="ECO:0008006" key="13">
    <source>
        <dbReference type="Google" id="ProtNLM"/>
    </source>
</evidence>
<proteinExistence type="inferred from homology"/>
<evidence type="ECO:0000256" key="5">
    <source>
        <dbReference type="ARBA" id="ARBA00022729"/>
    </source>
</evidence>
<dbReference type="EMBL" id="ML992504">
    <property type="protein sequence ID" value="KAF2224686.1"/>
    <property type="molecule type" value="Genomic_DNA"/>
</dbReference>
<dbReference type="Pfam" id="PF21105">
    <property type="entry name" value="DyP_N"/>
    <property type="match status" value="1"/>
</dbReference>
<dbReference type="GO" id="GO:0005829">
    <property type="term" value="C:cytosol"/>
    <property type="evidence" value="ECO:0007669"/>
    <property type="project" value="TreeGrafter"/>
</dbReference>